<feature type="signal peptide" evidence="5">
    <location>
        <begin position="1"/>
        <end position="17"/>
    </location>
</feature>
<keyword evidence="3 4" id="KW-0408">Iron</keyword>
<dbReference type="InterPro" id="IPR013427">
    <property type="entry name" value="Haem-bd_dom_put"/>
</dbReference>
<dbReference type="Proteomes" id="UP000600139">
    <property type="component" value="Unassembled WGS sequence"/>
</dbReference>
<dbReference type="SUPFAM" id="SSF52317">
    <property type="entry name" value="Class I glutamine amidotransferase-like"/>
    <property type="match status" value="1"/>
</dbReference>
<dbReference type="GO" id="GO:0046872">
    <property type="term" value="F:metal ion binding"/>
    <property type="evidence" value="ECO:0007669"/>
    <property type="project" value="UniProtKB-KW"/>
</dbReference>
<name>A0A934R666_9BACT</name>
<evidence type="ECO:0000313" key="8">
    <source>
        <dbReference type="EMBL" id="MBK1816976.1"/>
    </source>
</evidence>
<dbReference type="Gene3D" id="2.120.10.30">
    <property type="entry name" value="TolB, C-terminal domain"/>
    <property type="match status" value="1"/>
</dbReference>
<dbReference type="InterPro" id="IPR055557">
    <property type="entry name" value="DUF7133"/>
</dbReference>
<evidence type="ECO:0000259" key="7">
    <source>
        <dbReference type="PROSITE" id="PS51007"/>
    </source>
</evidence>
<feature type="domain" description="F5/8 type C" evidence="6">
    <location>
        <begin position="261"/>
        <end position="402"/>
    </location>
</feature>
<dbReference type="NCBIfam" id="TIGR02603">
    <property type="entry name" value="CxxCH_TIGR02603"/>
    <property type="match status" value="1"/>
</dbReference>
<evidence type="ECO:0000313" key="9">
    <source>
        <dbReference type="Proteomes" id="UP000600139"/>
    </source>
</evidence>
<proteinExistence type="predicted"/>
<dbReference type="InterPro" id="IPR000421">
    <property type="entry name" value="FA58C"/>
</dbReference>
<dbReference type="SUPFAM" id="SSF50952">
    <property type="entry name" value="Soluble quinoprotein glucose dehydrogenase"/>
    <property type="match status" value="1"/>
</dbReference>
<dbReference type="Gene3D" id="2.60.120.260">
    <property type="entry name" value="Galactose-binding domain-like"/>
    <property type="match status" value="1"/>
</dbReference>
<dbReference type="PROSITE" id="PS50022">
    <property type="entry name" value="FA58C_3"/>
    <property type="match status" value="1"/>
</dbReference>
<dbReference type="Gene3D" id="1.10.760.10">
    <property type="entry name" value="Cytochrome c-like domain"/>
    <property type="match status" value="1"/>
</dbReference>
<dbReference type="InterPro" id="IPR036909">
    <property type="entry name" value="Cyt_c-like_dom_sf"/>
</dbReference>
<dbReference type="Pfam" id="PF23500">
    <property type="entry name" value="DUF7133"/>
    <property type="match status" value="1"/>
</dbReference>
<accession>A0A934R666</accession>
<evidence type="ECO:0000256" key="3">
    <source>
        <dbReference type="ARBA" id="ARBA00023004"/>
    </source>
</evidence>
<evidence type="ECO:0000256" key="4">
    <source>
        <dbReference type="PROSITE-ProRule" id="PRU00433"/>
    </source>
</evidence>
<dbReference type="InterPro" id="IPR011041">
    <property type="entry name" value="Quinoprot_gluc/sorb_DH_b-prop"/>
</dbReference>
<dbReference type="PANTHER" id="PTHR33546">
    <property type="entry name" value="LARGE, MULTIFUNCTIONAL SECRETED PROTEIN-RELATED"/>
    <property type="match status" value="1"/>
</dbReference>
<evidence type="ECO:0000256" key="2">
    <source>
        <dbReference type="ARBA" id="ARBA00022723"/>
    </source>
</evidence>
<dbReference type="EMBL" id="JAENIK010000011">
    <property type="protein sequence ID" value="MBK1816976.1"/>
    <property type="molecule type" value="Genomic_DNA"/>
</dbReference>
<dbReference type="InterPro" id="IPR009056">
    <property type="entry name" value="Cyt_c-like_dom"/>
</dbReference>
<dbReference type="Pfam" id="PF00754">
    <property type="entry name" value="F5_F8_type_C"/>
    <property type="match status" value="1"/>
</dbReference>
<keyword evidence="2 4" id="KW-0479">Metal-binding</keyword>
<evidence type="ECO:0000256" key="5">
    <source>
        <dbReference type="SAM" id="SignalP"/>
    </source>
</evidence>
<dbReference type="InterPro" id="IPR011042">
    <property type="entry name" value="6-blade_b-propeller_TolB-like"/>
</dbReference>
<dbReference type="SUPFAM" id="SSF48371">
    <property type="entry name" value="ARM repeat"/>
    <property type="match status" value="1"/>
</dbReference>
<dbReference type="InterPro" id="IPR029010">
    <property type="entry name" value="ThuA-like"/>
</dbReference>
<dbReference type="InterPro" id="IPR011989">
    <property type="entry name" value="ARM-like"/>
</dbReference>
<keyword evidence="1 4" id="KW-0349">Heme</keyword>
<feature type="domain" description="Cytochrome c" evidence="7">
    <location>
        <begin position="1321"/>
        <end position="1456"/>
    </location>
</feature>
<dbReference type="SUPFAM" id="SSF49785">
    <property type="entry name" value="Galactose-binding domain-like"/>
    <property type="match status" value="1"/>
</dbReference>
<protein>
    <submittedName>
        <fullName evidence="8">Discoidin domain-containing protein</fullName>
    </submittedName>
</protein>
<dbReference type="Pfam" id="PF13646">
    <property type="entry name" value="HEAT_2"/>
    <property type="match status" value="1"/>
</dbReference>
<feature type="chain" id="PRO_5036721067" evidence="5">
    <location>
        <begin position="18"/>
        <end position="1460"/>
    </location>
</feature>
<evidence type="ECO:0000259" key="6">
    <source>
        <dbReference type="PROSITE" id="PS50022"/>
    </source>
</evidence>
<dbReference type="Pfam" id="PF06283">
    <property type="entry name" value="ThuA"/>
    <property type="match status" value="1"/>
</dbReference>
<dbReference type="SUPFAM" id="SSF46626">
    <property type="entry name" value="Cytochrome c"/>
    <property type="match status" value="1"/>
</dbReference>
<comment type="caution">
    <text evidence="8">The sequence shown here is derived from an EMBL/GenBank/DDBJ whole genome shotgun (WGS) entry which is preliminary data.</text>
</comment>
<organism evidence="8 9">
    <name type="scientific">Luteolibacter yonseiensis</name>
    <dbReference type="NCBI Taxonomy" id="1144680"/>
    <lineage>
        <taxon>Bacteria</taxon>
        <taxon>Pseudomonadati</taxon>
        <taxon>Verrucomicrobiota</taxon>
        <taxon>Verrucomicrobiia</taxon>
        <taxon>Verrucomicrobiales</taxon>
        <taxon>Verrucomicrobiaceae</taxon>
        <taxon>Luteolibacter</taxon>
    </lineage>
</organism>
<keyword evidence="5" id="KW-0732">Signal</keyword>
<dbReference type="InterPro" id="IPR008979">
    <property type="entry name" value="Galactose-bd-like_sf"/>
</dbReference>
<dbReference type="GO" id="GO:0009055">
    <property type="term" value="F:electron transfer activity"/>
    <property type="evidence" value="ECO:0007669"/>
    <property type="project" value="InterPro"/>
</dbReference>
<dbReference type="Pfam" id="PF00034">
    <property type="entry name" value="Cytochrom_C"/>
    <property type="match status" value="1"/>
</dbReference>
<dbReference type="Gene3D" id="1.25.10.10">
    <property type="entry name" value="Leucine-rich Repeat Variant"/>
    <property type="match status" value="1"/>
</dbReference>
<reference evidence="8" key="1">
    <citation type="submission" date="2021-01" db="EMBL/GenBank/DDBJ databases">
        <title>Modified the classification status of verrucomicrobia.</title>
        <authorList>
            <person name="Feng X."/>
        </authorList>
    </citation>
    <scope>NUCLEOTIDE SEQUENCE</scope>
    <source>
        <strain evidence="8">JCM 18052</strain>
    </source>
</reference>
<dbReference type="RefSeq" id="WP_200351899.1">
    <property type="nucleotide sequence ID" value="NZ_BAABHZ010000006.1"/>
</dbReference>
<dbReference type="PANTHER" id="PTHR33546:SF1">
    <property type="entry name" value="LARGE, MULTIFUNCTIONAL SECRETED PROTEIN"/>
    <property type="match status" value="1"/>
</dbReference>
<dbReference type="Gene3D" id="3.40.50.880">
    <property type="match status" value="1"/>
</dbReference>
<dbReference type="InterPro" id="IPR029062">
    <property type="entry name" value="Class_I_gatase-like"/>
</dbReference>
<gene>
    <name evidence="8" type="ORF">JIN84_15230</name>
</gene>
<sequence length="1460" mass="158227">MRSYILLILLGVVPASAAEAPLRALLVCGGCCHDYQKQAVILRDGIQARANVQVDVIRAEDSGTKPYFPMYENKDWAKGYNIIIHDECSADIKDLPYVQNILDAHKAGLPALNLHCAMHSYRTGKDIWFEFLGIQSSGHGWQKPISIDFTDSSHPITKGMKNWTTVDEELYNNVKVFDTAKPLALGSQIQGNGKTDTTVVAWTNDYHGTRVFNTTLGHNNQTVEDDRYLDLLVNGLLWSCDKLNSTYLKPYKGAPGKLEVISGKRPAVAQAVPQNATVVTASASSVQDDRIASLAVDGDGETRWCADGGSFPQWYQLDFEKAQKLSGVKIAWEDKGRTYQYQLEGSKDGKTWSMLADSSKNEAKGDTTATFTKTEVKAIRITATGSSEGGWASINEISLQGDGVAPLFSKSPVAADGKSYDDLKKRGNITPTISKLTSEQEAQILKDVSVADGFDVTLFSTPSEANYPVYVASAPNGDLYVASDGNGSLGTDPGRGRILRLRDSDNDGRADQVTEFVKNVDSPRGIVWDHDRLYVVHPPDVTCYIDTNGDGVSDKEETLIKGIAFGFDHRTADHTTNGLSLGIDGWLYIAGGDFGIKEAIGTDGRHVQHRAGGVLRFRPDGSGLEIFSTGTRNILGTPISPLLDLFSRDNTNDGGGWDVRFHHFTGLEDHGYPRMYMNFGDEIVKPLADYGGGSGCGSAYLSEPGIPEKWNNAPLTCDWGTGALWKHTVEPNGATFKETAKPEPLVKMTRPTDADVDGMSRIYQASWKGATFKWEGPEVGYIVRVSPKGYTPETLPDFEKASDAELVKLLESPSQVRTLEAQRALLRRPGNAAMRDALLGLAGNAGKPLPARVAALYALTQRAVKADSAASVIKSVAPLATDPALQRFVLRALGDAGLDAATAGKTTAPAAIFTEGLKSNDPRTRLEAIIGATRQNMLVLAPQITSQLGDPDPVVAHTAFRALGRLKAADACFRVVDTLQSTPAQRTGALRALMRMHEPEVVSGLVSRLGRTSDPAARSGILGALARLYFHEGEWKGDSWGTRPDTRGPYYQPEPWSETPKIAQVLKAELAKASPAEAPAFVRELQRNRIEFNESLERIMTLAKSNPTILPDLVSQLASVENLPASATPYLIDALKADQPARTVSQAVILLAKTDSKEGCIASLGAIGRLHAAKDADKPRDLAKAAFLSSQKLENHHQLLEDQAEKLDGDVSLWADAALISLSERKDGSPEARELSKKALDHGWESAKRRVQILKAVQATGSHRYDDKVREEMESKDAAIAAAAKAAGETLKLEKKGEDKTPLVSTMDNAAAIAQVMKTKGSVELGKQIFSRQSCTTCHAASLEEVQKGPFLGTIAQTYTRDVLAENIMDPGKTIAQGFATEMFTLKDGSAVMGFITLESAEQVKARDISGKEYVWKVSEIAKRDKLPNSLMPPGLVSGLTIREFASLLDYLESLSKKQP</sequence>
<dbReference type="GO" id="GO:0020037">
    <property type="term" value="F:heme binding"/>
    <property type="evidence" value="ECO:0007669"/>
    <property type="project" value="InterPro"/>
</dbReference>
<dbReference type="PROSITE" id="PS51007">
    <property type="entry name" value="CYTC"/>
    <property type="match status" value="1"/>
</dbReference>
<evidence type="ECO:0000256" key="1">
    <source>
        <dbReference type="ARBA" id="ARBA00022617"/>
    </source>
</evidence>
<dbReference type="InterPro" id="IPR016024">
    <property type="entry name" value="ARM-type_fold"/>
</dbReference>
<keyword evidence="9" id="KW-1185">Reference proteome</keyword>